<name>A0A9D1S2H5_9FIRM</name>
<evidence type="ECO:0000313" key="1">
    <source>
        <dbReference type="EMBL" id="HIU44886.1"/>
    </source>
</evidence>
<accession>A0A9D1S2H5</accession>
<evidence type="ECO:0000313" key="2">
    <source>
        <dbReference type="Proteomes" id="UP000824070"/>
    </source>
</evidence>
<sequence length="117" mass="13930">MSDAITLQFKGLSNRQKSLLVGALYRQSLVQVGKSPDYHLRRLDEDFIEHLPKTAAGKFLRKVKSFYGGLDPLQQEVFVNECLEHGRHYKFWYMPYFRDKEYLKELQHIFNRVDSIF</sequence>
<proteinExistence type="predicted"/>
<protein>
    <submittedName>
        <fullName evidence="1">Uncharacterized protein</fullName>
    </submittedName>
</protein>
<reference evidence="1" key="2">
    <citation type="journal article" date="2021" name="PeerJ">
        <title>Extensive microbial diversity within the chicken gut microbiome revealed by metagenomics and culture.</title>
        <authorList>
            <person name="Gilroy R."/>
            <person name="Ravi A."/>
            <person name="Getino M."/>
            <person name="Pursley I."/>
            <person name="Horton D.L."/>
            <person name="Alikhan N.F."/>
            <person name="Baker D."/>
            <person name="Gharbi K."/>
            <person name="Hall N."/>
            <person name="Watson M."/>
            <person name="Adriaenssens E.M."/>
            <person name="Foster-Nyarko E."/>
            <person name="Jarju S."/>
            <person name="Secka A."/>
            <person name="Antonio M."/>
            <person name="Oren A."/>
            <person name="Chaudhuri R.R."/>
            <person name="La Ragione R."/>
            <person name="Hildebrand F."/>
            <person name="Pallen M.J."/>
        </authorList>
    </citation>
    <scope>NUCLEOTIDE SEQUENCE</scope>
    <source>
        <strain evidence="1">ChiGjej1B1-22543</strain>
    </source>
</reference>
<gene>
    <name evidence="1" type="ORF">IAC52_01125</name>
</gene>
<dbReference type="EMBL" id="DVMV01000010">
    <property type="protein sequence ID" value="HIU44886.1"/>
    <property type="molecule type" value="Genomic_DNA"/>
</dbReference>
<comment type="caution">
    <text evidence="1">The sequence shown here is derived from an EMBL/GenBank/DDBJ whole genome shotgun (WGS) entry which is preliminary data.</text>
</comment>
<organism evidence="1 2">
    <name type="scientific">Candidatus Alloenteromonas pullicola</name>
    <dbReference type="NCBI Taxonomy" id="2840784"/>
    <lineage>
        <taxon>Bacteria</taxon>
        <taxon>Bacillati</taxon>
        <taxon>Bacillota</taxon>
        <taxon>Bacillota incertae sedis</taxon>
        <taxon>Candidatus Alloenteromonas</taxon>
    </lineage>
</organism>
<dbReference type="Proteomes" id="UP000824070">
    <property type="component" value="Unassembled WGS sequence"/>
</dbReference>
<dbReference type="AlphaFoldDB" id="A0A9D1S2H5"/>
<reference evidence="1" key="1">
    <citation type="submission" date="2020-10" db="EMBL/GenBank/DDBJ databases">
        <authorList>
            <person name="Gilroy R."/>
        </authorList>
    </citation>
    <scope>NUCLEOTIDE SEQUENCE</scope>
    <source>
        <strain evidence="1">ChiGjej1B1-22543</strain>
    </source>
</reference>